<dbReference type="InterPro" id="IPR003593">
    <property type="entry name" value="AAA+_ATPase"/>
</dbReference>
<evidence type="ECO:0000313" key="6">
    <source>
        <dbReference type="Proteomes" id="UP000619457"/>
    </source>
</evidence>
<dbReference type="PANTHER" id="PTHR42781">
    <property type="entry name" value="SPERMIDINE/PUTRESCINE IMPORT ATP-BINDING PROTEIN POTA"/>
    <property type="match status" value="1"/>
</dbReference>
<dbReference type="Gene3D" id="3.40.50.300">
    <property type="entry name" value="P-loop containing nucleotide triphosphate hydrolases"/>
    <property type="match status" value="1"/>
</dbReference>
<dbReference type="InterPro" id="IPR017871">
    <property type="entry name" value="ABC_transporter-like_CS"/>
</dbReference>
<dbReference type="GO" id="GO:0016887">
    <property type="term" value="F:ATP hydrolysis activity"/>
    <property type="evidence" value="ECO:0007669"/>
    <property type="project" value="InterPro"/>
</dbReference>
<evidence type="ECO:0000256" key="1">
    <source>
        <dbReference type="ARBA" id="ARBA00022448"/>
    </source>
</evidence>
<reference evidence="5" key="2">
    <citation type="submission" date="2020-09" db="EMBL/GenBank/DDBJ databases">
        <authorList>
            <person name="Sun Q."/>
            <person name="Kim S."/>
        </authorList>
    </citation>
    <scope>NUCLEOTIDE SEQUENCE</scope>
    <source>
        <strain evidence="5">KCTC 12368</strain>
    </source>
</reference>
<dbReference type="PROSITE" id="PS00211">
    <property type="entry name" value="ABC_TRANSPORTER_1"/>
    <property type="match status" value="1"/>
</dbReference>
<evidence type="ECO:0000259" key="4">
    <source>
        <dbReference type="PROSITE" id="PS50893"/>
    </source>
</evidence>
<dbReference type="Pfam" id="PF00005">
    <property type="entry name" value="ABC_tran"/>
    <property type="match status" value="1"/>
</dbReference>
<dbReference type="PANTHER" id="PTHR42781:SF4">
    <property type="entry name" value="SPERMIDINE_PUTRESCINE IMPORT ATP-BINDING PROTEIN POTA"/>
    <property type="match status" value="1"/>
</dbReference>
<evidence type="ECO:0000256" key="3">
    <source>
        <dbReference type="ARBA" id="ARBA00022840"/>
    </source>
</evidence>
<accession>A0A918UKH8</accession>
<keyword evidence="1" id="KW-0813">Transport</keyword>
<dbReference type="PROSITE" id="PS50893">
    <property type="entry name" value="ABC_TRANSPORTER_2"/>
    <property type="match status" value="1"/>
</dbReference>
<reference evidence="5" key="1">
    <citation type="journal article" date="2014" name="Int. J. Syst. Evol. Microbiol.">
        <title>Complete genome sequence of Corynebacterium casei LMG S-19264T (=DSM 44701T), isolated from a smear-ripened cheese.</title>
        <authorList>
            <consortium name="US DOE Joint Genome Institute (JGI-PGF)"/>
            <person name="Walter F."/>
            <person name="Albersmeier A."/>
            <person name="Kalinowski J."/>
            <person name="Ruckert C."/>
        </authorList>
    </citation>
    <scope>NUCLEOTIDE SEQUENCE</scope>
    <source>
        <strain evidence="5">KCTC 12368</strain>
    </source>
</reference>
<dbReference type="InterPro" id="IPR003439">
    <property type="entry name" value="ABC_transporter-like_ATP-bd"/>
</dbReference>
<dbReference type="InterPro" id="IPR050093">
    <property type="entry name" value="ABC_SmlMolc_Importer"/>
</dbReference>
<keyword evidence="3" id="KW-0067">ATP-binding</keyword>
<evidence type="ECO:0000256" key="2">
    <source>
        <dbReference type="ARBA" id="ARBA00022741"/>
    </source>
</evidence>
<name>A0A918UKH8_9BACT</name>
<keyword evidence="6" id="KW-1185">Reference proteome</keyword>
<dbReference type="RefSeq" id="WP_018474164.1">
    <property type="nucleotide sequence ID" value="NZ_BMWX01000001.1"/>
</dbReference>
<feature type="domain" description="ABC transporter" evidence="4">
    <location>
        <begin position="1"/>
        <end position="233"/>
    </location>
</feature>
<dbReference type="SMART" id="SM00382">
    <property type="entry name" value="AAA"/>
    <property type="match status" value="1"/>
</dbReference>
<sequence>MIKLDIEKSFKGTSSLWEMALSCNWDLGRIIGISGPSGAGKSTLLRIIAGLEQPDQGHIMIDNQVWYDSTSSINTPAGKRNIGFVFQDYALFPNMTVQQNLLFAQKVKDIRLVNELIEVMEMEAWRDIKPQLLSGGQQQRVALARAIAMKPDLLLLDEPFSALDPALRDRLLGYLKMLHQKYRMTIFLVSHDLDSLTKVSDQLLFLDNGKVTSQQNSPFTPIKTKRCLAKLIKINASEDHSAFVFEFEGERIELKLPANLPIKWQIGDNIELPYG</sequence>
<keyword evidence="2" id="KW-0547">Nucleotide-binding</keyword>
<dbReference type="EMBL" id="BMWX01000001">
    <property type="protein sequence ID" value="GGZ16309.1"/>
    <property type="molecule type" value="Genomic_DNA"/>
</dbReference>
<dbReference type="GO" id="GO:0005524">
    <property type="term" value="F:ATP binding"/>
    <property type="evidence" value="ECO:0007669"/>
    <property type="project" value="UniProtKB-KW"/>
</dbReference>
<dbReference type="SUPFAM" id="SSF52540">
    <property type="entry name" value="P-loop containing nucleoside triphosphate hydrolases"/>
    <property type="match status" value="1"/>
</dbReference>
<evidence type="ECO:0000313" key="5">
    <source>
        <dbReference type="EMBL" id="GGZ16309.1"/>
    </source>
</evidence>
<dbReference type="AlphaFoldDB" id="A0A918UKH8"/>
<organism evidence="5 6">
    <name type="scientific">Echinicola pacifica</name>
    <dbReference type="NCBI Taxonomy" id="346377"/>
    <lineage>
        <taxon>Bacteria</taxon>
        <taxon>Pseudomonadati</taxon>
        <taxon>Bacteroidota</taxon>
        <taxon>Cytophagia</taxon>
        <taxon>Cytophagales</taxon>
        <taxon>Cyclobacteriaceae</taxon>
        <taxon>Echinicola</taxon>
    </lineage>
</organism>
<comment type="caution">
    <text evidence="5">The sequence shown here is derived from an EMBL/GenBank/DDBJ whole genome shotgun (WGS) entry which is preliminary data.</text>
</comment>
<dbReference type="Proteomes" id="UP000619457">
    <property type="component" value="Unassembled WGS sequence"/>
</dbReference>
<dbReference type="InterPro" id="IPR027417">
    <property type="entry name" value="P-loop_NTPase"/>
</dbReference>
<proteinExistence type="predicted"/>
<protein>
    <submittedName>
        <fullName evidence="5">GTPase</fullName>
    </submittedName>
</protein>
<gene>
    <name evidence="5" type="primary">modC</name>
    <name evidence="5" type="ORF">GCM10007049_05750</name>
</gene>